<evidence type="ECO:0000313" key="7">
    <source>
        <dbReference type="EMBL" id="CAI5441323.1"/>
    </source>
</evidence>
<keyword evidence="4 6" id="KW-1133">Transmembrane helix</keyword>
<dbReference type="PRINTS" id="PR00699">
    <property type="entry name" value="TMPROTEINSRB"/>
</dbReference>
<reference evidence="7" key="1">
    <citation type="submission" date="2022-11" db="EMBL/GenBank/DDBJ databases">
        <authorList>
            <person name="Kikuchi T."/>
        </authorList>
    </citation>
    <scope>NUCLEOTIDE SEQUENCE</scope>
    <source>
        <strain evidence="7">PS1010</strain>
    </source>
</reference>
<evidence type="ECO:0000256" key="2">
    <source>
        <dbReference type="ARBA" id="ARBA00006860"/>
    </source>
</evidence>
<organism evidence="7 8">
    <name type="scientific">Caenorhabditis angaria</name>
    <dbReference type="NCBI Taxonomy" id="860376"/>
    <lineage>
        <taxon>Eukaryota</taxon>
        <taxon>Metazoa</taxon>
        <taxon>Ecdysozoa</taxon>
        <taxon>Nematoda</taxon>
        <taxon>Chromadorea</taxon>
        <taxon>Rhabditida</taxon>
        <taxon>Rhabditina</taxon>
        <taxon>Rhabditomorpha</taxon>
        <taxon>Rhabditoidea</taxon>
        <taxon>Rhabditidae</taxon>
        <taxon>Peloderinae</taxon>
        <taxon>Caenorhabditis</taxon>
    </lineage>
</organism>
<feature type="transmembrane region" description="Helical" evidence="6">
    <location>
        <begin position="152"/>
        <end position="180"/>
    </location>
</feature>
<dbReference type="Pfam" id="PF02175">
    <property type="entry name" value="7TM_GPCR_Srb"/>
    <property type="match status" value="1"/>
</dbReference>
<evidence type="ECO:0000313" key="8">
    <source>
        <dbReference type="Proteomes" id="UP001152747"/>
    </source>
</evidence>
<dbReference type="InterPro" id="IPR002184">
    <property type="entry name" value="7TM_GPCR_serpentine_rcpt_Srb"/>
</dbReference>
<dbReference type="AlphaFoldDB" id="A0A9P1MWC9"/>
<dbReference type="Proteomes" id="UP001152747">
    <property type="component" value="Unassembled WGS sequence"/>
</dbReference>
<dbReference type="PANTHER" id="PTHR31216">
    <property type="entry name" value="SERPENTINE RECEPTOR CLASS BETA-1-RELATED-RELATED"/>
    <property type="match status" value="1"/>
</dbReference>
<dbReference type="OrthoDB" id="5794814at2759"/>
<comment type="similarity">
    <text evidence="2">Belongs to the nematode receptor-like protein srb family.</text>
</comment>
<dbReference type="GO" id="GO:0007606">
    <property type="term" value="P:sensory perception of chemical stimulus"/>
    <property type="evidence" value="ECO:0007669"/>
    <property type="project" value="InterPro"/>
</dbReference>
<dbReference type="EMBL" id="CANHGI010000002">
    <property type="protein sequence ID" value="CAI5441323.1"/>
    <property type="molecule type" value="Genomic_DNA"/>
</dbReference>
<keyword evidence="8" id="KW-1185">Reference proteome</keyword>
<evidence type="ECO:0000256" key="4">
    <source>
        <dbReference type="ARBA" id="ARBA00022989"/>
    </source>
</evidence>
<comment type="subcellular location">
    <subcellularLocation>
        <location evidence="1">Membrane</location>
        <topology evidence="1">Multi-pass membrane protein</topology>
    </subcellularLocation>
</comment>
<keyword evidence="3 6" id="KW-0812">Transmembrane</keyword>
<accession>A0A9P1MWC9</accession>
<evidence type="ECO:0000256" key="6">
    <source>
        <dbReference type="SAM" id="Phobius"/>
    </source>
</evidence>
<name>A0A9P1MWC9_9PELO</name>
<dbReference type="PANTHER" id="PTHR31216:SF10">
    <property type="entry name" value="SERPENTINE RECEPTOR CLASS BETA-7"/>
    <property type="match status" value="1"/>
</dbReference>
<feature type="transmembrane region" description="Helical" evidence="6">
    <location>
        <begin position="200"/>
        <end position="219"/>
    </location>
</feature>
<gene>
    <name evidence="7" type="ORF">CAMP_LOCUS3960</name>
</gene>
<sequence>MDVCEQAYALTYHPLYRAGQYFTFIFSLISIGTISHFIYRKLVFSQFHPNLKFLLISYFSTILLCSMVLIVMFIIVDLMMVYNVFKDEEFTQISISYLLTPNTSSTQLTTFFWFLLSLDFINFILNCILYKININLGKRIGKLSIRYEMEEIVLSTKFTICIIFLHFLFFGFYLSTIILIRTWGQYIFSDEISLKAARGIFITVPIYNMIIGIVSSYFFKVMNSQKNRKIKNVVGVRYSGELGAQNHDIAIFSTWNAIAKMKS</sequence>
<proteinExistence type="inferred from homology"/>
<dbReference type="GO" id="GO:0016020">
    <property type="term" value="C:membrane"/>
    <property type="evidence" value="ECO:0007669"/>
    <property type="project" value="UniProtKB-SubCell"/>
</dbReference>
<evidence type="ECO:0000256" key="3">
    <source>
        <dbReference type="ARBA" id="ARBA00022692"/>
    </source>
</evidence>
<feature type="transmembrane region" description="Helical" evidence="6">
    <location>
        <begin position="51"/>
        <end position="76"/>
    </location>
</feature>
<keyword evidence="5 6" id="KW-0472">Membrane</keyword>
<comment type="caution">
    <text evidence="7">The sequence shown here is derived from an EMBL/GenBank/DDBJ whole genome shotgun (WGS) entry which is preliminary data.</text>
</comment>
<feature type="transmembrane region" description="Helical" evidence="6">
    <location>
        <begin position="20"/>
        <end position="39"/>
    </location>
</feature>
<evidence type="ECO:0000256" key="5">
    <source>
        <dbReference type="ARBA" id="ARBA00023136"/>
    </source>
</evidence>
<evidence type="ECO:0000256" key="1">
    <source>
        <dbReference type="ARBA" id="ARBA00004141"/>
    </source>
</evidence>
<feature type="transmembrane region" description="Helical" evidence="6">
    <location>
        <begin position="111"/>
        <end position="132"/>
    </location>
</feature>
<protein>
    <submittedName>
        <fullName evidence="7">Uncharacterized protein</fullName>
    </submittedName>
</protein>
<dbReference type="GO" id="GO:0004888">
    <property type="term" value="F:transmembrane signaling receptor activity"/>
    <property type="evidence" value="ECO:0007669"/>
    <property type="project" value="InterPro"/>
</dbReference>